<organism evidence="3 4">
    <name type="scientific">Mucilaginibacter myungsuensis</name>
    <dbReference type="NCBI Taxonomy" id="649104"/>
    <lineage>
        <taxon>Bacteria</taxon>
        <taxon>Pseudomonadati</taxon>
        <taxon>Bacteroidota</taxon>
        <taxon>Sphingobacteriia</taxon>
        <taxon>Sphingobacteriales</taxon>
        <taxon>Sphingobacteriaceae</taxon>
        <taxon>Mucilaginibacter</taxon>
    </lineage>
</organism>
<accession>A0A929PX19</accession>
<dbReference type="PANTHER" id="PTHR13947:SF37">
    <property type="entry name" value="LD18367P"/>
    <property type="match status" value="1"/>
</dbReference>
<dbReference type="Pfam" id="PF00583">
    <property type="entry name" value="Acetyltransf_1"/>
    <property type="match status" value="1"/>
</dbReference>
<dbReference type="Gene3D" id="3.40.630.30">
    <property type="match status" value="1"/>
</dbReference>
<dbReference type="PROSITE" id="PS51186">
    <property type="entry name" value="GNAT"/>
    <property type="match status" value="1"/>
</dbReference>
<keyword evidence="4" id="KW-1185">Reference proteome</keyword>
<keyword evidence="1" id="KW-0808">Transferase</keyword>
<dbReference type="InterPro" id="IPR000182">
    <property type="entry name" value="GNAT_dom"/>
</dbReference>
<dbReference type="EMBL" id="JADFFL010000003">
    <property type="protein sequence ID" value="MBE9661777.1"/>
    <property type="molecule type" value="Genomic_DNA"/>
</dbReference>
<sequence length="152" mass="17177">MLITLHRITSANPDFRLLITQLDADLREMYADLMDSYDQHNIIEQIDTVVIAYHDDAPVGCGCFKAFDSESVELKRMFVARDARGKGISKLVLAELENWAAELGYRYTVLETGSKNIEAQALYRKSGYGVTPSYGPYVDLPDSVCMRKCLNR</sequence>
<evidence type="ECO:0000313" key="4">
    <source>
        <dbReference type="Proteomes" id="UP000622475"/>
    </source>
</evidence>
<comment type="caution">
    <text evidence="3">The sequence shown here is derived from an EMBL/GenBank/DDBJ whole genome shotgun (WGS) entry which is preliminary data.</text>
</comment>
<dbReference type="Proteomes" id="UP000622475">
    <property type="component" value="Unassembled WGS sequence"/>
</dbReference>
<feature type="domain" description="N-acetyltransferase" evidence="2">
    <location>
        <begin position="13"/>
        <end position="151"/>
    </location>
</feature>
<name>A0A929PX19_9SPHI</name>
<evidence type="ECO:0000256" key="1">
    <source>
        <dbReference type="ARBA" id="ARBA00022679"/>
    </source>
</evidence>
<dbReference type="RefSeq" id="WP_194110988.1">
    <property type="nucleotide sequence ID" value="NZ_JADFFL010000003.1"/>
</dbReference>
<dbReference type="CDD" id="cd04301">
    <property type="entry name" value="NAT_SF"/>
    <property type="match status" value="1"/>
</dbReference>
<dbReference type="PANTHER" id="PTHR13947">
    <property type="entry name" value="GNAT FAMILY N-ACETYLTRANSFERASE"/>
    <property type="match status" value="1"/>
</dbReference>
<evidence type="ECO:0000313" key="3">
    <source>
        <dbReference type="EMBL" id="MBE9661777.1"/>
    </source>
</evidence>
<evidence type="ECO:0000259" key="2">
    <source>
        <dbReference type="PROSITE" id="PS51186"/>
    </source>
</evidence>
<dbReference type="InterPro" id="IPR050769">
    <property type="entry name" value="NAT_camello-type"/>
</dbReference>
<dbReference type="InterPro" id="IPR016181">
    <property type="entry name" value="Acyl_CoA_acyltransferase"/>
</dbReference>
<dbReference type="SUPFAM" id="SSF55729">
    <property type="entry name" value="Acyl-CoA N-acyltransferases (Nat)"/>
    <property type="match status" value="1"/>
</dbReference>
<dbReference type="GO" id="GO:0008080">
    <property type="term" value="F:N-acetyltransferase activity"/>
    <property type="evidence" value="ECO:0007669"/>
    <property type="project" value="InterPro"/>
</dbReference>
<protein>
    <submittedName>
        <fullName evidence="3">GNAT family N-acetyltransferase</fullName>
    </submittedName>
</protein>
<proteinExistence type="predicted"/>
<dbReference type="AlphaFoldDB" id="A0A929PX19"/>
<reference evidence="3" key="1">
    <citation type="submission" date="2020-10" db="EMBL/GenBank/DDBJ databases">
        <title>Mucilaginibacter mali sp. nov., isolated from rhizosphere soil of apple orchard.</title>
        <authorList>
            <person name="Lee J.-S."/>
            <person name="Kim H.S."/>
            <person name="Kim J.-S."/>
        </authorList>
    </citation>
    <scope>NUCLEOTIDE SEQUENCE</scope>
    <source>
        <strain evidence="3">KCTC 22746</strain>
    </source>
</reference>
<gene>
    <name evidence="3" type="ORF">IRJ16_07765</name>
</gene>